<dbReference type="Gene3D" id="2.30.30.110">
    <property type="match status" value="1"/>
</dbReference>
<dbReference type="SUPFAM" id="SSF50118">
    <property type="entry name" value="Cell growth inhibitor/plasmid maintenance toxic component"/>
    <property type="match status" value="1"/>
</dbReference>
<reference evidence="9 10" key="1">
    <citation type="submission" date="2016-10" db="EMBL/GenBank/DDBJ databases">
        <authorList>
            <person name="Varghese N."/>
            <person name="Submissions S."/>
        </authorList>
    </citation>
    <scope>NUCLEOTIDE SEQUENCE [LARGE SCALE GENOMIC DNA]</scope>
    <source>
        <strain evidence="9 10">DSM 5563</strain>
    </source>
</reference>
<organism evidence="9 10">
    <name type="scientific">Pragia fontium DSM 5563 = ATCC 49100</name>
    <dbReference type="NCBI Taxonomy" id="1122977"/>
    <lineage>
        <taxon>Bacteria</taxon>
        <taxon>Pseudomonadati</taxon>
        <taxon>Pseudomonadota</taxon>
        <taxon>Gammaproteobacteria</taxon>
        <taxon>Enterobacterales</taxon>
        <taxon>Budviciaceae</taxon>
        <taxon>Pragia</taxon>
    </lineage>
</organism>
<dbReference type="GO" id="GO:0006276">
    <property type="term" value="P:plasmid maintenance"/>
    <property type="evidence" value="ECO:0007669"/>
    <property type="project" value="InterPro"/>
</dbReference>
<proteinExistence type="inferred from homology"/>
<dbReference type="Proteomes" id="UP000226420">
    <property type="component" value="Unassembled WGS sequence"/>
</dbReference>
<dbReference type="InterPro" id="IPR002712">
    <property type="entry name" value="CcdB"/>
</dbReference>
<evidence type="ECO:0000256" key="6">
    <source>
        <dbReference type="ARBA" id="ARBA00023163"/>
    </source>
</evidence>
<dbReference type="Pfam" id="PF01845">
    <property type="entry name" value="CcdB"/>
    <property type="match status" value="1"/>
</dbReference>
<evidence type="ECO:0000313" key="9">
    <source>
        <dbReference type="EMBL" id="SFC34871.1"/>
    </source>
</evidence>
<gene>
    <name evidence="9" type="ORF">SAMN02745723_102142</name>
</gene>
<sequence length="102" mass="11703">MQYAVYRHAGNSKDYPYLLNIQSDLIGALNTRLVIPLFPLNRFTGNRPQHLCPVLHIENSDFLVMTHEMASVRQTMLGEVVCHVDHHRDEIKAAIDFLIDGF</sequence>
<dbReference type="AlphaFoldDB" id="A0AAJ5BGB1"/>
<keyword evidence="5" id="KW-0805">Transcription regulation</keyword>
<dbReference type="RefSeq" id="WP_074820802.1">
    <property type="nucleotide sequence ID" value="NZ_FOLW01000002.1"/>
</dbReference>
<comment type="similarity">
    <text evidence="1">Belongs to the CcdB toxin family.</text>
</comment>
<keyword evidence="6" id="KW-0804">Transcription</keyword>
<dbReference type="EMBL" id="FOLW01000002">
    <property type="protein sequence ID" value="SFC34871.1"/>
    <property type="molecule type" value="Genomic_DNA"/>
</dbReference>
<accession>A0AAJ5BGB1</accession>
<name>A0AAJ5BGB1_9GAMM</name>
<evidence type="ECO:0000256" key="2">
    <source>
        <dbReference type="ARBA" id="ARBA00015075"/>
    </source>
</evidence>
<dbReference type="GO" id="GO:0008657">
    <property type="term" value="F:DNA topoisomerase type II (double strand cut, ATP-hydrolyzing) inhibitor activity"/>
    <property type="evidence" value="ECO:0007669"/>
    <property type="project" value="InterPro"/>
</dbReference>
<protein>
    <recommendedName>
        <fullName evidence="2">Toxin CcdB</fullName>
    </recommendedName>
    <alternativeName>
        <fullName evidence="8">Cytotoxic protein CcdB</fullName>
    </alternativeName>
    <alternativeName>
        <fullName evidence="7">Protein LetD</fullName>
    </alternativeName>
</protein>
<evidence type="ECO:0000256" key="7">
    <source>
        <dbReference type="ARBA" id="ARBA00029628"/>
    </source>
</evidence>
<evidence type="ECO:0000256" key="8">
    <source>
        <dbReference type="ARBA" id="ARBA00033135"/>
    </source>
</evidence>
<comment type="caution">
    <text evidence="9">The sequence shown here is derived from an EMBL/GenBank/DDBJ whole genome shotgun (WGS) entry which is preliminary data.</text>
</comment>
<keyword evidence="3" id="KW-0678">Repressor</keyword>
<keyword evidence="4" id="KW-1277">Toxin-antitoxin system</keyword>
<evidence type="ECO:0000256" key="1">
    <source>
        <dbReference type="ARBA" id="ARBA00005230"/>
    </source>
</evidence>
<dbReference type="InterPro" id="IPR011067">
    <property type="entry name" value="Plasmid_toxin/cell-grow_inhib"/>
</dbReference>
<evidence type="ECO:0000313" key="10">
    <source>
        <dbReference type="Proteomes" id="UP000226420"/>
    </source>
</evidence>
<evidence type="ECO:0000256" key="4">
    <source>
        <dbReference type="ARBA" id="ARBA00022649"/>
    </source>
</evidence>
<evidence type="ECO:0000256" key="3">
    <source>
        <dbReference type="ARBA" id="ARBA00022491"/>
    </source>
</evidence>
<evidence type="ECO:0000256" key="5">
    <source>
        <dbReference type="ARBA" id="ARBA00023015"/>
    </source>
</evidence>